<keyword evidence="3" id="KW-1185">Reference proteome</keyword>
<name>A0ABQ9NEG0_9PEZI</name>
<feature type="compositionally biased region" description="Basic and acidic residues" evidence="1">
    <location>
        <begin position="26"/>
        <end position="50"/>
    </location>
</feature>
<reference evidence="2" key="1">
    <citation type="submission" date="2022-10" db="EMBL/GenBank/DDBJ databases">
        <title>Culturing micro-colonial fungi from biological soil crusts in the Mojave desert and describing Neophaeococcomyces mojavensis, and introducing the new genera and species Taxawa tesnikishii.</title>
        <authorList>
            <person name="Kurbessoian T."/>
            <person name="Stajich J.E."/>
        </authorList>
    </citation>
    <scope>NUCLEOTIDE SEQUENCE</scope>
    <source>
        <strain evidence="2">TK_1</strain>
    </source>
</reference>
<feature type="region of interest" description="Disordered" evidence="1">
    <location>
        <begin position="1"/>
        <end position="66"/>
    </location>
</feature>
<proteinExistence type="predicted"/>
<evidence type="ECO:0000256" key="1">
    <source>
        <dbReference type="SAM" id="MobiDB-lite"/>
    </source>
</evidence>
<protein>
    <submittedName>
        <fullName evidence="2">Uncharacterized protein</fullName>
    </submittedName>
</protein>
<feature type="non-terminal residue" evidence="2">
    <location>
        <position position="66"/>
    </location>
</feature>
<evidence type="ECO:0000313" key="3">
    <source>
        <dbReference type="Proteomes" id="UP001172684"/>
    </source>
</evidence>
<comment type="caution">
    <text evidence="2">The sequence shown here is derived from an EMBL/GenBank/DDBJ whole genome shotgun (WGS) entry which is preliminary data.</text>
</comment>
<dbReference type="EMBL" id="JAPDRL010001767">
    <property type="protein sequence ID" value="KAJ9613831.1"/>
    <property type="molecule type" value="Genomic_DNA"/>
</dbReference>
<evidence type="ECO:0000313" key="2">
    <source>
        <dbReference type="EMBL" id="KAJ9613831.1"/>
    </source>
</evidence>
<gene>
    <name evidence="2" type="ORF">H2201_009436</name>
</gene>
<organism evidence="2 3">
    <name type="scientific">Coniosporium apollinis</name>
    <dbReference type="NCBI Taxonomy" id="61459"/>
    <lineage>
        <taxon>Eukaryota</taxon>
        <taxon>Fungi</taxon>
        <taxon>Dikarya</taxon>
        <taxon>Ascomycota</taxon>
        <taxon>Pezizomycotina</taxon>
        <taxon>Dothideomycetes</taxon>
        <taxon>Dothideomycetes incertae sedis</taxon>
        <taxon>Coniosporium</taxon>
    </lineage>
</organism>
<sequence>LAHPTDEPLSPRLSRPAGRHRRCHQHRDPWRRPREHPDRRQDGRRQEHADQCGVPRRTGQDRRGQT</sequence>
<accession>A0ABQ9NEG0</accession>
<feature type="non-terminal residue" evidence="2">
    <location>
        <position position="1"/>
    </location>
</feature>
<dbReference type="Proteomes" id="UP001172684">
    <property type="component" value="Unassembled WGS sequence"/>
</dbReference>